<dbReference type="AlphaFoldDB" id="A0A8E2LEH8"/>
<name>A0A8E2LEH8_9BACI</name>
<organism evidence="1 2">
    <name type="scientific">Heyndrickxia oleronia</name>
    <dbReference type="NCBI Taxonomy" id="38875"/>
    <lineage>
        <taxon>Bacteria</taxon>
        <taxon>Bacillati</taxon>
        <taxon>Bacillota</taxon>
        <taxon>Bacilli</taxon>
        <taxon>Bacillales</taxon>
        <taxon>Bacillaceae</taxon>
        <taxon>Heyndrickxia</taxon>
    </lineage>
</organism>
<dbReference type="EMBL" id="MTLA01000222">
    <property type="protein sequence ID" value="OOP67164.1"/>
    <property type="molecule type" value="Genomic_DNA"/>
</dbReference>
<dbReference type="GeneID" id="79866784"/>
<keyword evidence="2" id="KW-1185">Reference proteome</keyword>
<keyword evidence="1" id="KW-0862">Zinc</keyword>
<dbReference type="RefSeq" id="WP_058006428.1">
    <property type="nucleotide sequence ID" value="NZ_BOQX01000002.1"/>
</dbReference>
<keyword evidence="1" id="KW-0863">Zinc-finger</keyword>
<accession>A0A8E2LEH8</accession>
<evidence type="ECO:0000313" key="1">
    <source>
        <dbReference type="EMBL" id="OOP67164.1"/>
    </source>
</evidence>
<reference evidence="1 2" key="1">
    <citation type="submission" date="2017-01" db="EMBL/GenBank/DDBJ databases">
        <title>Draft genome sequence of Bacillus oleronius.</title>
        <authorList>
            <person name="Allam M."/>
        </authorList>
    </citation>
    <scope>NUCLEOTIDE SEQUENCE [LARGE SCALE GENOMIC DNA]</scope>
    <source>
        <strain evidence="1 2">DSM 9356</strain>
    </source>
</reference>
<protein>
    <submittedName>
        <fullName evidence="1">Zinc-finger domain-containing protein</fullName>
    </submittedName>
</protein>
<keyword evidence="1" id="KW-0479">Metal-binding</keyword>
<comment type="caution">
    <text evidence="1">The sequence shown here is derived from an EMBL/GenBank/DDBJ whole genome shotgun (WGS) entry which is preliminary data.</text>
</comment>
<dbReference type="GO" id="GO:0008270">
    <property type="term" value="F:zinc ion binding"/>
    <property type="evidence" value="ECO:0007669"/>
    <property type="project" value="UniProtKB-KW"/>
</dbReference>
<evidence type="ECO:0000313" key="2">
    <source>
        <dbReference type="Proteomes" id="UP000189761"/>
    </source>
</evidence>
<dbReference type="InterPro" id="IPR019718">
    <property type="entry name" value="DUF2602"/>
</dbReference>
<gene>
    <name evidence="1" type="ORF">BWZ43_17235</name>
</gene>
<dbReference type="Proteomes" id="UP000189761">
    <property type="component" value="Unassembled WGS sequence"/>
</dbReference>
<sequence length="76" mass="8757">MNRRTILEDMNTIISTYCEGCFVKSALRKEYNKGYAHQFCIRECTVGEQIKKYGEALLNHKNGQTAEAHMNQNQKG</sequence>
<proteinExistence type="predicted"/>
<dbReference type="Pfam" id="PF10782">
    <property type="entry name" value="zf-C2HCIx2C"/>
    <property type="match status" value="1"/>
</dbReference>